<name>A0A2T9ZCY4_9FUNG</name>
<comment type="caution">
    <text evidence="8">The sequence shown here is derived from an EMBL/GenBank/DDBJ whole genome shotgun (WGS) entry which is preliminary data.</text>
</comment>
<dbReference type="Pfam" id="PF01783">
    <property type="entry name" value="Ribosomal_L32p"/>
    <property type="match status" value="1"/>
</dbReference>
<evidence type="ECO:0000256" key="5">
    <source>
        <dbReference type="ARBA" id="ARBA00023128"/>
    </source>
</evidence>
<evidence type="ECO:0000313" key="9">
    <source>
        <dbReference type="Proteomes" id="UP000245609"/>
    </source>
</evidence>
<dbReference type="GO" id="GO:0003735">
    <property type="term" value="F:structural constituent of ribosome"/>
    <property type="evidence" value="ECO:0007669"/>
    <property type="project" value="InterPro"/>
</dbReference>
<dbReference type="PANTHER" id="PTHR21026">
    <property type="entry name" value="39S RIBOSOMAL PROTEIN L32, MITOCHONDRIAL"/>
    <property type="match status" value="1"/>
</dbReference>
<reference evidence="8 9" key="1">
    <citation type="journal article" date="2018" name="MBio">
        <title>Comparative Genomics Reveals the Core Gene Toolbox for the Fungus-Insect Symbiosis.</title>
        <authorList>
            <person name="Wang Y."/>
            <person name="Stata M."/>
            <person name="Wang W."/>
            <person name="Stajich J.E."/>
            <person name="White M.M."/>
            <person name="Moncalvo J.M."/>
        </authorList>
    </citation>
    <scope>NUCLEOTIDE SEQUENCE [LARGE SCALE GENOMIC DNA]</scope>
    <source>
        <strain evidence="8 9">SC-DP-2</strain>
    </source>
</reference>
<evidence type="ECO:0000256" key="7">
    <source>
        <dbReference type="ARBA" id="ARBA00039935"/>
    </source>
</evidence>
<dbReference type="InterPro" id="IPR011332">
    <property type="entry name" value="Ribosomal_zn-bd"/>
</dbReference>
<dbReference type="InterPro" id="IPR002677">
    <property type="entry name" value="Ribosomal_bL32"/>
</dbReference>
<keyword evidence="6" id="KW-0687">Ribonucleoprotein</keyword>
<protein>
    <recommendedName>
        <fullName evidence="7">Large ribosomal subunit protein bL32m</fullName>
    </recommendedName>
</protein>
<dbReference type="STRING" id="133381.A0A2T9ZCY4"/>
<dbReference type="GO" id="GO:0005762">
    <property type="term" value="C:mitochondrial large ribosomal subunit"/>
    <property type="evidence" value="ECO:0007669"/>
    <property type="project" value="TreeGrafter"/>
</dbReference>
<dbReference type="NCBIfam" id="TIGR01031">
    <property type="entry name" value="rpmF_bact"/>
    <property type="match status" value="1"/>
</dbReference>
<comment type="subcellular location">
    <subcellularLocation>
        <location evidence="1">Mitochondrion</location>
    </subcellularLocation>
</comment>
<evidence type="ECO:0000256" key="2">
    <source>
        <dbReference type="ARBA" id="ARBA00008560"/>
    </source>
</evidence>
<keyword evidence="3" id="KW-0809">Transit peptide</keyword>
<dbReference type="PANTHER" id="PTHR21026:SF2">
    <property type="entry name" value="LARGE RIBOSOMAL SUBUNIT PROTEIN BL32M"/>
    <property type="match status" value="1"/>
</dbReference>
<keyword evidence="9" id="KW-1185">Reference proteome</keyword>
<dbReference type="Proteomes" id="UP000245609">
    <property type="component" value="Unassembled WGS sequence"/>
</dbReference>
<evidence type="ECO:0000256" key="3">
    <source>
        <dbReference type="ARBA" id="ARBA00022946"/>
    </source>
</evidence>
<evidence type="ECO:0000313" key="8">
    <source>
        <dbReference type="EMBL" id="PVV02422.1"/>
    </source>
</evidence>
<dbReference type="SUPFAM" id="SSF57829">
    <property type="entry name" value="Zn-binding ribosomal proteins"/>
    <property type="match status" value="1"/>
</dbReference>
<accession>A0A2T9ZCY4</accession>
<dbReference type="OrthoDB" id="2014905at2759"/>
<dbReference type="EMBL" id="MBFS01000471">
    <property type="protein sequence ID" value="PVV02422.1"/>
    <property type="molecule type" value="Genomic_DNA"/>
</dbReference>
<evidence type="ECO:0000256" key="1">
    <source>
        <dbReference type="ARBA" id="ARBA00004173"/>
    </source>
</evidence>
<comment type="similarity">
    <text evidence="2">Belongs to the bacterial ribosomal protein bL32 family.</text>
</comment>
<dbReference type="InterPro" id="IPR051991">
    <property type="entry name" value="Mitoribosomal_protein_bL32"/>
</dbReference>
<organism evidence="8 9">
    <name type="scientific">Smittium megazygosporum</name>
    <dbReference type="NCBI Taxonomy" id="133381"/>
    <lineage>
        <taxon>Eukaryota</taxon>
        <taxon>Fungi</taxon>
        <taxon>Fungi incertae sedis</taxon>
        <taxon>Zoopagomycota</taxon>
        <taxon>Kickxellomycotina</taxon>
        <taxon>Harpellomycetes</taxon>
        <taxon>Harpellales</taxon>
        <taxon>Legeriomycetaceae</taxon>
        <taxon>Smittium</taxon>
    </lineage>
</organism>
<proteinExistence type="inferred from homology"/>
<dbReference type="GO" id="GO:0006412">
    <property type="term" value="P:translation"/>
    <property type="evidence" value="ECO:0007669"/>
    <property type="project" value="InterPro"/>
</dbReference>
<keyword evidence="4" id="KW-0689">Ribosomal protein</keyword>
<dbReference type="AlphaFoldDB" id="A0A2T9ZCY4"/>
<keyword evidence="5" id="KW-0496">Mitochondrion</keyword>
<evidence type="ECO:0000256" key="4">
    <source>
        <dbReference type="ARBA" id="ARBA00022980"/>
    </source>
</evidence>
<gene>
    <name evidence="8" type="ORF">BB560_003130</name>
</gene>
<evidence type="ECO:0000256" key="6">
    <source>
        <dbReference type="ARBA" id="ARBA00023274"/>
    </source>
</evidence>
<sequence>MSSICSRSIQSSSSAIVRLETRILQRFQGNSFAFFNKNGFIPRRMIFGLNLSEIFEAILRAVPKKKTTHSKKRMRAAGKGLKDRKDIVRCPACGHAKLTGHVCMNCYKAIRERLRKDKAE</sequence>